<sequence length="282" mass="29927">MDLSALIFVALAVAWAAYLIPKALKHHEIDRVSRSVDDFSDRVRVVARREPVAAGKAELVVGSGNASRAGKKERFTAQDPAEAPTPEPAAAPVPLTPTQVRARKAAAKRAAQRRRRVLTALLALDLAVVAVAASGRLGWAWVAIPATLLVAWLVACRLMVRKERAARAVAAAPVRKRRTTLADEAIAEEDAAVQVEASDNTEEFPAVAEEAPVDPDGWDPVPVTLPTYVAKATAGRSVRTIDLDSTGVWSSGRNAADSALAREADEQRAESAAAEQRRASGA</sequence>
<evidence type="ECO:0000313" key="4">
    <source>
        <dbReference type="Proteomes" id="UP000245507"/>
    </source>
</evidence>
<keyword evidence="2" id="KW-1133">Transmembrane helix</keyword>
<keyword evidence="2" id="KW-0812">Transmembrane</keyword>
<evidence type="ECO:0000256" key="2">
    <source>
        <dbReference type="SAM" id="Phobius"/>
    </source>
</evidence>
<feature type="region of interest" description="Disordered" evidence="1">
    <location>
        <begin position="69"/>
        <end position="95"/>
    </location>
</feature>
<dbReference type="Proteomes" id="UP000245507">
    <property type="component" value="Unassembled WGS sequence"/>
</dbReference>
<feature type="region of interest" description="Disordered" evidence="1">
    <location>
        <begin position="259"/>
        <end position="282"/>
    </location>
</feature>
<organism evidence="3 4">
    <name type="scientific">Nocardioides silvaticus</name>
    <dbReference type="NCBI Taxonomy" id="2201891"/>
    <lineage>
        <taxon>Bacteria</taxon>
        <taxon>Bacillati</taxon>
        <taxon>Actinomycetota</taxon>
        <taxon>Actinomycetes</taxon>
        <taxon>Propionibacteriales</taxon>
        <taxon>Nocardioidaceae</taxon>
        <taxon>Nocardioides</taxon>
    </lineage>
</organism>
<feature type="transmembrane region" description="Helical" evidence="2">
    <location>
        <begin position="139"/>
        <end position="160"/>
    </location>
</feature>
<evidence type="ECO:0000256" key="1">
    <source>
        <dbReference type="SAM" id="MobiDB-lite"/>
    </source>
</evidence>
<comment type="caution">
    <text evidence="3">The sequence shown here is derived from an EMBL/GenBank/DDBJ whole genome shotgun (WGS) entry which is preliminary data.</text>
</comment>
<dbReference type="AlphaFoldDB" id="A0A316TF67"/>
<gene>
    <name evidence="3" type="ORF">DJ010_16300</name>
</gene>
<keyword evidence="2" id="KW-0472">Membrane</keyword>
<feature type="compositionally biased region" description="Basic and acidic residues" evidence="1">
    <location>
        <begin position="260"/>
        <end position="282"/>
    </location>
</feature>
<dbReference type="RefSeq" id="WP_109695638.1">
    <property type="nucleotide sequence ID" value="NZ_QGDD01000007.1"/>
</dbReference>
<dbReference type="OrthoDB" id="3218604at2"/>
<evidence type="ECO:0000313" key="3">
    <source>
        <dbReference type="EMBL" id="PWN02081.1"/>
    </source>
</evidence>
<feature type="transmembrane region" description="Helical" evidence="2">
    <location>
        <begin position="6"/>
        <end position="24"/>
    </location>
</feature>
<feature type="transmembrane region" description="Helical" evidence="2">
    <location>
        <begin position="117"/>
        <end position="133"/>
    </location>
</feature>
<accession>A0A316TF67</accession>
<feature type="compositionally biased region" description="Pro residues" evidence="1">
    <location>
        <begin position="83"/>
        <end position="95"/>
    </location>
</feature>
<reference evidence="3 4" key="1">
    <citation type="submission" date="2018-05" db="EMBL/GenBank/DDBJ databases">
        <title>Nocardioides silvaticus genome.</title>
        <authorList>
            <person name="Li C."/>
            <person name="Wang G."/>
        </authorList>
    </citation>
    <scope>NUCLEOTIDE SEQUENCE [LARGE SCALE GENOMIC DNA]</scope>
    <source>
        <strain evidence="3 4">CCTCC AB 2018079</strain>
    </source>
</reference>
<keyword evidence="4" id="KW-1185">Reference proteome</keyword>
<dbReference type="EMBL" id="QGDD01000007">
    <property type="protein sequence ID" value="PWN02081.1"/>
    <property type="molecule type" value="Genomic_DNA"/>
</dbReference>
<protein>
    <submittedName>
        <fullName evidence="3">Uncharacterized protein</fullName>
    </submittedName>
</protein>
<name>A0A316TF67_9ACTN</name>
<proteinExistence type="predicted"/>